<proteinExistence type="predicted"/>
<gene>
    <name evidence="1" type="ORF">QFC20_001503</name>
</gene>
<dbReference type="EMBL" id="JASBWS010000009">
    <property type="protein sequence ID" value="KAJ9114360.1"/>
    <property type="molecule type" value="Genomic_DNA"/>
</dbReference>
<sequence length="1053" mass="116240">MDVERVCRTHISSSDDLQAPTDLVQAVQSGSVGLLEVVRALGEYITSPEDDVRRKGVALLTDIVSQTPSERINRQATQVLTSFFTEKLEDHPSVPFALQALVSLAKLPTFGAGETIKTYRSVVENVKMRSHVQATRYWVFALIDALMAHHRDALKGMGDDFVASYIKVAEGEKDPRNLLMAFGIMRVVLIEFDPYLHLEDLFDIVFCYFPITFRPPPNDPYGITSDDLKLALRYALPLVQNPIRASNTIPFPRKCMASTPRFAPLAMPVFLEKLAPSLGASKRDVLQSLTECIPVYGQQAVQGYASDLWDNLKTEIEADALETFRTMIVTLYPEGKENSIEMAQEIVKECAELLQEPEKSKAKPATKILSGLIAASPSVGRFALSQVLPQLFRQYHTESEIPHRGPILSVIADLLKALVEAYTAQGTTRSHAKEKSIEMYRDELLSLLSSGMESPSLAMKSAGLEGAVNLCHVAGFLTAEEVAFLVGKMNELLLQLDFEDLRKSALEGLVSISKLTSKPIEEITLPLLFGKLPDTAPALDDEPKRLEYKQILSSVSVLCTLPGLLEMMILRILSRLETLASIEDATTATESGGSDDESVRRECNAAYAYSLLRSLLSTIRRKVQDGHRDVAKHFDTLVPRLFDFFVGGATSNASNSIKTDVRLLSAAASIIETMTQTLPRDRQIAFADVLLQAYQYGDFKALLSGNTKLETTAINPFSPEASESTQNLIILFSAAIISLPAEPDVLSVDINALLNTLLDWYLSGSHNEGQKTAIQHVLASLVNKRASDIETFLHRVENELWTTRVVNPSSSTTERTDAIEAWIWIARGLLVRNHTSALPMIVQVFSLFDQAGPFVERAAKSLRILADKAGERILAKDHYCVVKPLYKQKLYNTLLPALINSGNKQSTAHLLALGSIINTIPKSMIMSELPMMLPMIMRSLSLPDPELRCNMLEVLTTILEVHEDSVDEVLHAQAKSMVEKLLAVAVPEAGIAESPAAVRSRAAALRCLGIFPAVIRYDALHPVKARVIRELGDAVDDSKRVVRKEAVDTRSKW</sequence>
<evidence type="ECO:0000313" key="2">
    <source>
        <dbReference type="Proteomes" id="UP001230649"/>
    </source>
</evidence>
<organism evidence="1 2">
    <name type="scientific">Naganishia adeliensis</name>
    <dbReference type="NCBI Taxonomy" id="92952"/>
    <lineage>
        <taxon>Eukaryota</taxon>
        <taxon>Fungi</taxon>
        <taxon>Dikarya</taxon>
        <taxon>Basidiomycota</taxon>
        <taxon>Agaricomycotina</taxon>
        <taxon>Tremellomycetes</taxon>
        <taxon>Filobasidiales</taxon>
        <taxon>Filobasidiaceae</taxon>
        <taxon>Naganishia</taxon>
    </lineage>
</organism>
<accession>A0ACC2WT41</accession>
<evidence type="ECO:0000313" key="1">
    <source>
        <dbReference type="EMBL" id="KAJ9114360.1"/>
    </source>
</evidence>
<protein>
    <submittedName>
        <fullName evidence="1">Uncharacterized protein</fullName>
    </submittedName>
</protein>
<name>A0ACC2WT41_9TREE</name>
<comment type="caution">
    <text evidence="1">The sequence shown here is derived from an EMBL/GenBank/DDBJ whole genome shotgun (WGS) entry which is preliminary data.</text>
</comment>
<dbReference type="Proteomes" id="UP001230649">
    <property type="component" value="Unassembled WGS sequence"/>
</dbReference>
<keyword evidence="2" id="KW-1185">Reference proteome</keyword>
<reference evidence="1" key="1">
    <citation type="submission" date="2023-04" db="EMBL/GenBank/DDBJ databases">
        <title>Draft Genome sequencing of Naganishia species isolated from polar environments using Oxford Nanopore Technology.</title>
        <authorList>
            <person name="Leo P."/>
            <person name="Venkateswaran K."/>
        </authorList>
    </citation>
    <scope>NUCLEOTIDE SEQUENCE</scope>
    <source>
        <strain evidence="1">MNA-CCFEE 5262</strain>
    </source>
</reference>